<gene>
    <name evidence="1" type="ORF">HQ865_11105</name>
</gene>
<sequence length="130" mass="14968">MKKNNFIKYYRVYKNDTSVTEVSVNDFKPVLPGRFKRGIPIAGPGDAHCPLPCFEYSLPPDGSMFFGYPDKVTAMEKAKAGALAYINEMIKEVELGIKKLVQYRNDHYEDLNINLLDANIRRLKKEMYIK</sequence>
<dbReference type="AlphaFoldDB" id="A0A7D4Q3H4"/>
<dbReference type="RefSeq" id="WP_173414974.1">
    <property type="nucleotide sequence ID" value="NZ_CP054139.1"/>
</dbReference>
<proteinExistence type="predicted"/>
<evidence type="ECO:0000313" key="1">
    <source>
        <dbReference type="EMBL" id="QKJ30287.1"/>
    </source>
</evidence>
<protein>
    <submittedName>
        <fullName evidence="1">Uncharacterized protein</fullName>
    </submittedName>
</protein>
<evidence type="ECO:0000313" key="2">
    <source>
        <dbReference type="Proteomes" id="UP000505355"/>
    </source>
</evidence>
<dbReference type="EMBL" id="CP054139">
    <property type="protein sequence ID" value="QKJ30287.1"/>
    <property type="molecule type" value="Genomic_DNA"/>
</dbReference>
<dbReference type="KEGG" id="mmab:HQ865_11105"/>
<accession>A0A7D4Q3H4</accession>
<dbReference type="Proteomes" id="UP000505355">
    <property type="component" value="Chromosome"/>
</dbReference>
<name>A0A7D4Q3H4_9SPHI</name>
<organism evidence="1 2">
    <name type="scientific">Mucilaginibacter mali</name>
    <dbReference type="NCBI Taxonomy" id="2740462"/>
    <lineage>
        <taxon>Bacteria</taxon>
        <taxon>Pseudomonadati</taxon>
        <taxon>Bacteroidota</taxon>
        <taxon>Sphingobacteriia</taxon>
        <taxon>Sphingobacteriales</taxon>
        <taxon>Sphingobacteriaceae</taxon>
        <taxon>Mucilaginibacter</taxon>
    </lineage>
</organism>
<keyword evidence="2" id="KW-1185">Reference proteome</keyword>
<reference evidence="1 2" key="1">
    <citation type="submission" date="2020-05" db="EMBL/GenBank/DDBJ databases">
        <title>Mucilaginibacter mali sp. nov.</title>
        <authorList>
            <person name="Kim H.S."/>
            <person name="Lee K.C."/>
            <person name="Suh M.K."/>
            <person name="Kim J.-S."/>
            <person name="Han K.-I."/>
            <person name="Eom M.K."/>
            <person name="Shin Y.K."/>
            <person name="Lee J.-S."/>
        </authorList>
    </citation>
    <scope>NUCLEOTIDE SEQUENCE [LARGE SCALE GENOMIC DNA]</scope>
    <source>
        <strain evidence="1 2">G2-14</strain>
    </source>
</reference>